<organism evidence="2 5">
    <name type="scientific">Pseudomonas savastanoi</name>
    <name type="common">Pseudomonas syringae pv. savastanoi</name>
    <dbReference type="NCBI Taxonomy" id="29438"/>
    <lineage>
        <taxon>Bacteria</taxon>
        <taxon>Pseudomonadati</taxon>
        <taxon>Pseudomonadota</taxon>
        <taxon>Gammaproteobacteria</taxon>
        <taxon>Pseudomonadales</taxon>
        <taxon>Pseudomonadaceae</taxon>
        <taxon>Pseudomonas</taxon>
    </lineage>
</organism>
<dbReference type="Proteomes" id="UP000272241">
    <property type="component" value="Unassembled WGS sequence"/>
</dbReference>
<dbReference type="AlphaFoldDB" id="A0A3M5ZMA5"/>
<name>A0A3M5ZMA5_PSESS</name>
<keyword evidence="1" id="KW-0472">Membrane</keyword>
<accession>A0A3M5ZMA5</accession>
<evidence type="ECO:0000313" key="2">
    <source>
        <dbReference type="EMBL" id="RMV08227.1"/>
    </source>
</evidence>
<protein>
    <submittedName>
        <fullName evidence="2">Uncharacterized protein</fullName>
    </submittedName>
</protein>
<gene>
    <name evidence="3" type="ORF">ALP15_02508</name>
    <name evidence="2" type="ORF">ALP16_200140</name>
</gene>
<feature type="transmembrane region" description="Helical" evidence="1">
    <location>
        <begin position="21"/>
        <end position="40"/>
    </location>
</feature>
<proteinExistence type="predicted"/>
<keyword evidence="1" id="KW-0812">Transmembrane</keyword>
<dbReference type="Proteomes" id="UP000272703">
    <property type="component" value="Unassembled WGS sequence"/>
</dbReference>
<keyword evidence="1" id="KW-1133">Transmembrane helix</keyword>
<evidence type="ECO:0000256" key="1">
    <source>
        <dbReference type="SAM" id="Phobius"/>
    </source>
</evidence>
<evidence type="ECO:0000313" key="5">
    <source>
        <dbReference type="Proteomes" id="UP000272703"/>
    </source>
</evidence>
<dbReference type="RefSeq" id="WP_183144744.1">
    <property type="nucleotide sequence ID" value="NZ_RBUO01000349.1"/>
</dbReference>
<comment type="caution">
    <text evidence="2">The sequence shown here is derived from an EMBL/GenBank/DDBJ whole genome shotgun (WGS) entry which is preliminary data.</text>
</comment>
<reference evidence="4 5" key="1">
    <citation type="submission" date="2018-08" db="EMBL/GenBank/DDBJ databases">
        <title>Recombination of ecologically and evolutionarily significant loci maintains genetic cohesion in the Pseudomonas syringae species complex.</title>
        <authorList>
            <person name="Dillon M."/>
            <person name="Thakur S."/>
            <person name="Almeida R.N.D."/>
            <person name="Weir B.S."/>
            <person name="Guttman D.S."/>
        </authorList>
    </citation>
    <scope>NUCLEOTIDE SEQUENCE [LARGE SCALE GENOMIC DNA]</scope>
    <source>
        <strain evidence="3 4">ICMP 11895</strain>
        <strain evidence="2 5">ICMP 11897</strain>
    </source>
</reference>
<dbReference type="EMBL" id="RBUO01000349">
    <property type="protein sequence ID" value="RMV13016.1"/>
    <property type="molecule type" value="Genomic_DNA"/>
</dbReference>
<dbReference type="EMBL" id="RBUN01000623">
    <property type="protein sequence ID" value="RMV08227.1"/>
    <property type="molecule type" value="Genomic_DNA"/>
</dbReference>
<evidence type="ECO:0000313" key="3">
    <source>
        <dbReference type="EMBL" id="RMV13016.1"/>
    </source>
</evidence>
<evidence type="ECO:0000313" key="4">
    <source>
        <dbReference type="Proteomes" id="UP000272241"/>
    </source>
</evidence>
<sequence>MISIEMLAKIRRMYFRDKLSLHQIGSIPVVHLLAGLAVQMERMFTKINTYQR</sequence>